<gene>
    <name evidence="19" type="ORF">C7456_103170</name>
</gene>
<feature type="region of interest" description="Disordered" evidence="15">
    <location>
        <begin position="28"/>
        <end position="60"/>
    </location>
</feature>
<dbReference type="InterPro" id="IPR039426">
    <property type="entry name" value="TonB-dep_rcpt-like"/>
</dbReference>
<dbReference type="Gene3D" id="2.40.170.20">
    <property type="entry name" value="TonB-dependent receptor, beta-barrel domain"/>
    <property type="match status" value="1"/>
</dbReference>
<dbReference type="InterPro" id="IPR036942">
    <property type="entry name" value="Beta-barrel_TonB_sf"/>
</dbReference>
<evidence type="ECO:0000256" key="8">
    <source>
        <dbReference type="ARBA" id="ARBA00023065"/>
    </source>
</evidence>
<evidence type="ECO:0000259" key="18">
    <source>
        <dbReference type="Pfam" id="PF07715"/>
    </source>
</evidence>
<keyword evidence="8" id="KW-0406">Ion transport</keyword>
<dbReference type="PANTHER" id="PTHR32552:SF81">
    <property type="entry name" value="TONB-DEPENDENT OUTER MEMBRANE RECEPTOR"/>
    <property type="match status" value="1"/>
</dbReference>
<name>A0A316IFI7_9GAMM</name>
<dbReference type="OrthoDB" id="127311at2"/>
<accession>A0A316IFI7</accession>
<feature type="domain" description="TonB-dependent receptor-like beta-barrel" evidence="17">
    <location>
        <begin position="299"/>
        <end position="728"/>
    </location>
</feature>
<dbReference type="RefSeq" id="WP_109722630.1">
    <property type="nucleotide sequence ID" value="NZ_MSZV01000133.1"/>
</dbReference>
<reference evidence="19 20" key="1">
    <citation type="submission" date="2018-05" db="EMBL/GenBank/DDBJ databases">
        <title>Genomic Encyclopedia of Type Strains, Phase IV (KMG-IV): sequencing the most valuable type-strain genomes for metagenomic binning, comparative biology and taxonomic classification.</title>
        <authorList>
            <person name="Goeker M."/>
        </authorList>
    </citation>
    <scope>NUCLEOTIDE SEQUENCE [LARGE SCALE GENOMIC DNA]</scope>
    <source>
        <strain evidence="19 20">DSM 14263</strain>
    </source>
</reference>
<dbReference type="GO" id="GO:0006826">
    <property type="term" value="P:iron ion transport"/>
    <property type="evidence" value="ECO:0007669"/>
    <property type="project" value="UniProtKB-KW"/>
</dbReference>
<evidence type="ECO:0000256" key="11">
    <source>
        <dbReference type="ARBA" id="ARBA00023237"/>
    </source>
</evidence>
<sequence length="767" mass="81485">MEHCCPRYIRRRIGLAVALALASPPGVAAQAGDEAGKPPAQDGAAAFAGGRAQDARQPPSTRLGTVIVTANKRSERSQDVPMAVSVLDDTRLERQNALGFADYAAQVPGLNIISSGAGWTQLVLRGVTSGSRQPNATVGTYIDDMPFGSSTVYAAGSVLTPDIDPGDLQRIEVLRGPQGTLYGSNTLGGLLKFVTTPPDTTQASARAGFSTSHVDGGGSGYGARASANLPLVADTLGLRVSVYHRDDPGYIRNVVTGRSEIDEAKVSGGRAQLLWTPDDKVSVRFSALAQNLGSDGLANQGIDVDPATLRPVQGWPNQARAAGTGMFKIKYRLYGLTVNADFGWARLVSTTSYGTLRFNENTDITSVYGPVLNPLFGLDDGGYSELQPIALNKATQELRLQSPADRTWEWRAGAFFTREHTTDDQDILGFDARTGAPIALPTLGSVSVGPAVFREWAGYGDLTWHATPRLGILVGARYSSDSTSYTQTSSGLLIGDAHFTTRGSDHPVTYLFNPSYKFGDDLMAYLRVASGFRPGGPNVGVPPGLGAPLTFGPDKLVNYELGLKSLLLDRRMSVEADVFYIDWSKVQLTATAGGFSFLGNGGRATSRGAELSWSYRPLAGLTLWANATYTNARLAADTPAGGIYGLKGDPLPYVPKWSANLGADYNFPLGGGGWSGFVGGNLSYVGARASDFNSTPAPRMHLSGYNNLDLHAGVNYANWTVEVYAKNLADRRGITAMWPETLGETSGPYQASYQAPRTIGMSASVEF</sequence>
<feature type="signal peptide" evidence="16">
    <location>
        <begin position="1"/>
        <end position="28"/>
    </location>
</feature>
<dbReference type="InterPro" id="IPR010917">
    <property type="entry name" value="TonB_rcpt_CS"/>
</dbReference>
<keyword evidence="19" id="KW-0675">Receptor</keyword>
<comment type="caution">
    <text evidence="19">The sequence shown here is derived from an EMBL/GenBank/DDBJ whole genome shotgun (WGS) entry which is preliminary data.</text>
</comment>
<keyword evidence="9 14" id="KW-0798">TonB box</keyword>
<dbReference type="GO" id="GO:0009279">
    <property type="term" value="C:cell outer membrane"/>
    <property type="evidence" value="ECO:0007669"/>
    <property type="project" value="UniProtKB-SubCell"/>
</dbReference>
<proteinExistence type="inferred from homology"/>
<keyword evidence="11 12" id="KW-0998">Cell outer membrane</keyword>
<feature type="domain" description="TonB-dependent receptor plug" evidence="18">
    <location>
        <begin position="78"/>
        <end position="189"/>
    </location>
</feature>
<keyword evidence="5 12" id="KW-0812">Transmembrane</keyword>
<evidence type="ECO:0000313" key="20">
    <source>
        <dbReference type="Proteomes" id="UP000245812"/>
    </source>
</evidence>
<dbReference type="PANTHER" id="PTHR32552">
    <property type="entry name" value="FERRICHROME IRON RECEPTOR-RELATED"/>
    <property type="match status" value="1"/>
</dbReference>
<evidence type="ECO:0000256" key="16">
    <source>
        <dbReference type="SAM" id="SignalP"/>
    </source>
</evidence>
<keyword evidence="10 12" id="KW-0472">Membrane</keyword>
<evidence type="ECO:0000256" key="3">
    <source>
        <dbReference type="ARBA" id="ARBA00022452"/>
    </source>
</evidence>
<evidence type="ECO:0000256" key="6">
    <source>
        <dbReference type="ARBA" id="ARBA00022729"/>
    </source>
</evidence>
<feature type="chain" id="PRO_5016332657" evidence="16">
    <location>
        <begin position="29"/>
        <end position="767"/>
    </location>
</feature>
<evidence type="ECO:0000256" key="4">
    <source>
        <dbReference type="ARBA" id="ARBA00022496"/>
    </source>
</evidence>
<evidence type="ECO:0000256" key="9">
    <source>
        <dbReference type="ARBA" id="ARBA00023077"/>
    </source>
</evidence>
<keyword evidence="2 12" id="KW-0813">Transport</keyword>
<evidence type="ECO:0000256" key="2">
    <source>
        <dbReference type="ARBA" id="ARBA00022448"/>
    </source>
</evidence>
<evidence type="ECO:0000256" key="7">
    <source>
        <dbReference type="ARBA" id="ARBA00023004"/>
    </source>
</evidence>
<evidence type="ECO:0000256" key="15">
    <source>
        <dbReference type="SAM" id="MobiDB-lite"/>
    </source>
</evidence>
<dbReference type="Pfam" id="PF00593">
    <property type="entry name" value="TonB_dep_Rec_b-barrel"/>
    <property type="match status" value="1"/>
</dbReference>
<keyword evidence="4" id="KW-0410">Iron transport</keyword>
<evidence type="ECO:0000256" key="12">
    <source>
        <dbReference type="PROSITE-ProRule" id="PRU01360"/>
    </source>
</evidence>
<evidence type="ECO:0000259" key="17">
    <source>
        <dbReference type="Pfam" id="PF00593"/>
    </source>
</evidence>
<keyword evidence="20" id="KW-1185">Reference proteome</keyword>
<evidence type="ECO:0000256" key="13">
    <source>
        <dbReference type="PROSITE-ProRule" id="PRU10144"/>
    </source>
</evidence>
<comment type="similarity">
    <text evidence="12 14">Belongs to the TonB-dependent receptor family.</text>
</comment>
<keyword evidence="7" id="KW-0408">Iron</keyword>
<evidence type="ECO:0000256" key="1">
    <source>
        <dbReference type="ARBA" id="ARBA00004571"/>
    </source>
</evidence>
<organism evidence="19 20">
    <name type="scientific">Fulvimonas soli</name>
    <dbReference type="NCBI Taxonomy" id="155197"/>
    <lineage>
        <taxon>Bacteria</taxon>
        <taxon>Pseudomonadati</taxon>
        <taxon>Pseudomonadota</taxon>
        <taxon>Gammaproteobacteria</taxon>
        <taxon>Lysobacterales</taxon>
        <taxon>Rhodanobacteraceae</taxon>
        <taxon>Fulvimonas</taxon>
    </lineage>
</organism>
<protein>
    <submittedName>
        <fullName evidence="19">Outer membrane receptor protein involved in Fe transport</fullName>
    </submittedName>
</protein>
<dbReference type="InterPro" id="IPR012910">
    <property type="entry name" value="Plug_dom"/>
</dbReference>
<feature type="short sequence motif" description="TonB C-terminal box" evidence="13">
    <location>
        <begin position="750"/>
        <end position="767"/>
    </location>
</feature>
<feature type="compositionally biased region" description="Low complexity" evidence="15">
    <location>
        <begin position="40"/>
        <end position="57"/>
    </location>
</feature>
<dbReference type="Pfam" id="PF07715">
    <property type="entry name" value="Plug"/>
    <property type="match status" value="1"/>
</dbReference>
<keyword evidence="3 12" id="KW-1134">Transmembrane beta strand</keyword>
<dbReference type="InterPro" id="IPR000531">
    <property type="entry name" value="Beta-barrel_TonB"/>
</dbReference>
<evidence type="ECO:0000256" key="5">
    <source>
        <dbReference type="ARBA" id="ARBA00022692"/>
    </source>
</evidence>
<dbReference type="PROSITE" id="PS01156">
    <property type="entry name" value="TONB_DEPENDENT_REC_2"/>
    <property type="match status" value="1"/>
</dbReference>
<dbReference type="EMBL" id="QGHC01000003">
    <property type="protein sequence ID" value="PWK92051.1"/>
    <property type="molecule type" value="Genomic_DNA"/>
</dbReference>
<comment type="subcellular location">
    <subcellularLocation>
        <location evidence="1 12">Cell outer membrane</location>
        <topology evidence="1 12">Multi-pass membrane protein</topology>
    </subcellularLocation>
</comment>
<evidence type="ECO:0000313" key="19">
    <source>
        <dbReference type="EMBL" id="PWK92051.1"/>
    </source>
</evidence>
<dbReference type="SUPFAM" id="SSF56935">
    <property type="entry name" value="Porins"/>
    <property type="match status" value="1"/>
</dbReference>
<dbReference type="PROSITE" id="PS52016">
    <property type="entry name" value="TONB_DEPENDENT_REC_3"/>
    <property type="match status" value="1"/>
</dbReference>
<keyword evidence="6 16" id="KW-0732">Signal</keyword>
<dbReference type="Proteomes" id="UP000245812">
    <property type="component" value="Unassembled WGS sequence"/>
</dbReference>
<dbReference type="AlphaFoldDB" id="A0A316IFI7"/>
<evidence type="ECO:0000256" key="14">
    <source>
        <dbReference type="RuleBase" id="RU003357"/>
    </source>
</evidence>
<dbReference type="CDD" id="cd01347">
    <property type="entry name" value="ligand_gated_channel"/>
    <property type="match status" value="1"/>
</dbReference>
<evidence type="ECO:0000256" key="10">
    <source>
        <dbReference type="ARBA" id="ARBA00023136"/>
    </source>
</evidence>